<organism evidence="2">
    <name type="scientific">Alexandrium monilatum</name>
    <dbReference type="NCBI Taxonomy" id="311494"/>
    <lineage>
        <taxon>Eukaryota</taxon>
        <taxon>Sar</taxon>
        <taxon>Alveolata</taxon>
        <taxon>Dinophyceae</taxon>
        <taxon>Gonyaulacales</taxon>
        <taxon>Pyrocystaceae</taxon>
        <taxon>Alexandrium</taxon>
    </lineage>
</organism>
<reference evidence="2" key="1">
    <citation type="submission" date="2021-01" db="EMBL/GenBank/DDBJ databases">
        <authorList>
            <person name="Corre E."/>
            <person name="Pelletier E."/>
            <person name="Niang G."/>
            <person name="Scheremetjew M."/>
            <person name="Finn R."/>
            <person name="Kale V."/>
            <person name="Holt S."/>
            <person name="Cochrane G."/>
            <person name="Meng A."/>
            <person name="Brown T."/>
            <person name="Cohen L."/>
        </authorList>
    </citation>
    <scope>NUCLEOTIDE SEQUENCE</scope>
    <source>
        <strain evidence="2">CCMP3105</strain>
    </source>
</reference>
<dbReference type="EMBL" id="HBNR01084489">
    <property type="protein sequence ID" value="CAE4662095.1"/>
    <property type="molecule type" value="Transcribed_RNA"/>
</dbReference>
<evidence type="ECO:0000313" key="2">
    <source>
        <dbReference type="EMBL" id="CAE4662095.1"/>
    </source>
</evidence>
<gene>
    <name evidence="2" type="ORF">AMON00008_LOCUS60510</name>
</gene>
<dbReference type="Pfam" id="PF04187">
    <property type="entry name" value="Cofac_haem_bdg"/>
    <property type="match status" value="1"/>
</dbReference>
<dbReference type="CDD" id="cd14727">
    <property type="entry name" value="ChanN-like"/>
    <property type="match status" value="1"/>
</dbReference>
<dbReference type="SUPFAM" id="SSF159501">
    <property type="entry name" value="EreA/ChaN-like"/>
    <property type="match status" value="1"/>
</dbReference>
<dbReference type="InterPro" id="IPR007314">
    <property type="entry name" value="Cofac_haem-bd_dom"/>
</dbReference>
<dbReference type="Gene3D" id="3.40.50.11550">
    <property type="match status" value="1"/>
</dbReference>
<accession>A0A7S4VRY3</accession>
<feature type="domain" description="Haem-binding uptake Tiki superfamily ChaN" evidence="1">
    <location>
        <begin position="141"/>
        <end position="365"/>
    </location>
</feature>
<dbReference type="AlphaFoldDB" id="A0A7S4VRY3"/>
<name>A0A7S4VRY3_9DINO</name>
<proteinExistence type="predicted"/>
<sequence>MPPSGPMDCAGARAFLAAGLRLPREVAPASAAGCSACCRFALADGRRPHASRRPGPAACGWRLLGAGLLRSALARRGRRLRRLARAALPRRRLLGAVAPAAAIADPRLLTPVAWPGRSLWRVAATGDAEEVETGAIPDALLRGSDVVVLGEHHDRFDDHRMQADFVRAFASARGEQNTAVGLEMVEQPFQPALDRFNRGEISVADLYNETEWSKRWVWPFEGYAPIFEAARASGAPLVALNTAQETQRQVPLRGLAALSAQELAQYLPDKAGFAATMRLPGFLDYADSVVMASYSAHLQASWLGSQDSAKATPQNFLAARLLRDEAMAAAAWRWLTADGPGAGRSMVVLVGGDHVKFGYGMGQRLRRLGSPAERYRVAVTGLNVRKQPDPDAEVVTVLVAGEVVEASVESPAAADGGRPLYARLADGRGFALLQDAGGRPLLEHVAARPLRVSTVMLNPSPADSLSEQPSLRLALPLGGVPRENWPTLADYIWAEQPNKKRTLGVPA</sequence>
<evidence type="ECO:0000259" key="1">
    <source>
        <dbReference type="Pfam" id="PF04187"/>
    </source>
</evidence>
<protein>
    <recommendedName>
        <fullName evidence="1">Haem-binding uptake Tiki superfamily ChaN domain-containing protein</fullName>
    </recommendedName>
</protein>